<dbReference type="SUPFAM" id="SSF53300">
    <property type="entry name" value="vWA-like"/>
    <property type="match status" value="1"/>
</dbReference>
<organism evidence="2 3">
    <name type="scientific">Clostridium pasteurianum BC1</name>
    <dbReference type="NCBI Taxonomy" id="86416"/>
    <lineage>
        <taxon>Bacteria</taxon>
        <taxon>Bacillati</taxon>
        <taxon>Bacillota</taxon>
        <taxon>Clostridia</taxon>
        <taxon>Eubacteriales</taxon>
        <taxon>Clostridiaceae</taxon>
        <taxon>Clostridium</taxon>
    </lineage>
</organism>
<dbReference type="SMART" id="SM00327">
    <property type="entry name" value="VWA"/>
    <property type="match status" value="1"/>
</dbReference>
<dbReference type="PATRIC" id="fig|86416.3.peg.3731"/>
<dbReference type="PROSITE" id="PS51257">
    <property type="entry name" value="PROKAR_LIPOPROTEIN"/>
    <property type="match status" value="1"/>
</dbReference>
<evidence type="ECO:0000259" key="1">
    <source>
        <dbReference type="PROSITE" id="PS50234"/>
    </source>
</evidence>
<dbReference type="EMBL" id="CP003261">
    <property type="protein sequence ID" value="AGK98510.1"/>
    <property type="molecule type" value="Genomic_DNA"/>
</dbReference>
<reference evidence="2 3" key="1">
    <citation type="submission" date="2012-01" db="EMBL/GenBank/DDBJ databases">
        <title>Complete sequence of chromosome of Clostridium pasteurianum BC1.</title>
        <authorList>
            <consortium name="US DOE Joint Genome Institute"/>
            <person name="Lucas S."/>
            <person name="Han J."/>
            <person name="Lapidus A."/>
            <person name="Cheng J.-F."/>
            <person name="Goodwin L."/>
            <person name="Pitluck S."/>
            <person name="Peters L."/>
            <person name="Mikhailova N."/>
            <person name="Teshima H."/>
            <person name="Detter J.C."/>
            <person name="Han C."/>
            <person name="Tapia R."/>
            <person name="Land M."/>
            <person name="Hauser L."/>
            <person name="Kyrpides N."/>
            <person name="Ivanova N."/>
            <person name="Pagani I."/>
            <person name="Dunn J."/>
            <person name="Taghavi S."/>
            <person name="Francis A."/>
            <person name="van der Lelie D."/>
            <person name="Woyke T."/>
        </authorList>
    </citation>
    <scope>NUCLEOTIDE SEQUENCE [LARGE SCALE GENOMIC DNA]</scope>
    <source>
        <strain evidence="2 3">BC1</strain>
    </source>
</reference>
<name>R4KFZ3_CLOPA</name>
<protein>
    <submittedName>
        <fullName evidence="2">Uncharacterized protein containing a von Willebrand factor type A (VWA) domain</fullName>
    </submittedName>
</protein>
<dbReference type="HOGENOM" id="CLU_029847_0_0_9"/>
<dbReference type="STRING" id="86416.Clopa_3732"/>
<dbReference type="eggNOG" id="COG1840">
    <property type="taxonomic scope" value="Bacteria"/>
</dbReference>
<dbReference type="Pfam" id="PF00092">
    <property type="entry name" value="VWA"/>
    <property type="match status" value="1"/>
</dbReference>
<dbReference type="PANTHER" id="PTHR30632">
    <property type="entry name" value="MOLYBDATE-BINDING PERIPLASMIC PROTEIN"/>
    <property type="match status" value="1"/>
</dbReference>
<dbReference type="PANTHER" id="PTHR30632:SF0">
    <property type="entry name" value="SULFATE-BINDING PROTEIN"/>
    <property type="match status" value="1"/>
</dbReference>
<keyword evidence="3" id="KW-1185">Reference proteome</keyword>
<dbReference type="InterPro" id="IPR050682">
    <property type="entry name" value="ModA/WtpA"/>
</dbReference>
<dbReference type="Gene3D" id="3.40.50.410">
    <property type="entry name" value="von Willebrand factor, type A domain"/>
    <property type="match status" value="1"/>
</dbReference>
<dbReference type="PROSITE" id="PS50234">
    <property type="entry name" value="VWFA"/>
    <property type="match status" value="1"/>
</dbReference>
<gene>
    <name evidence="2" type="ORF">Clopa_3732</name>
</gene>
<dbReference type="OrthoDB" id="5621159at2"/>
<dbReference type="eggNOG" id="COG2304">
    <property type="taxonomic scope" value="Bacteria"/>
</dbReference>
<proteinExistence type="predicted"/>
<sequence length="539" mass="59477">MKRYLKFLFSTGTLFILIISLFTGCIQSDSSTNRKGTSELKNTLTILSASENKTLDPIIQDFAKKNGVNIEMHYKGSVDIMLALKQDNIAEDAVWPANSIWISMGDEKHRVKYNESIMTSPVVFGIKKSKAQELGFVGKNVSVKDILNATEQGKLQFMMTSASQSNSGASAYIGFLYSFLGNPDNITLSDLQKPDLKDNIKKLLSGVNRSSGSSDWLKDLFLSGNYEAMVNYESVIIDTNKQLIKDGKEPLYAVYPYDGLTIADSPLGYIDKGDSNKENIFKKLQAFLLSQPTQQKILALGRRTGIGGTVQNPDKSVFNPDWGIDAEKAISPIKYPSPDVIQEALNLYQSEFRKPSYMVFCIDYSGSMESNGGNSGVKQAMNTLLNSDKAKQYMLQLTAQDKVVVMPFNSKVISEWKADGNNNLQIQNLISNINNLQPGGGTDIYSPVIQGLKELNGVDLSNYIPSIILMTDGQSNTGKNIEDLKQLLKDKNKDIPVFSITFGDADSAQLKDISNLTRGTVFDGKSDLINAFKQARGYN</sequence>
<dbReference type="SUPFAM" id="SSF53850">
    <property type="entry name" value="Periplasmic binding protein-like II"/>
    <property type="match status" value="1"/>
</dbReference>
<dbReference type="Gene3D" id="3.40.190.10">
    <property type="entry name" value="Periplasmic binding protein-like II"/>
    <property type="match status" value="2"/>
</dbReference>
<dbReference type="Proteomes" id="UP000013523">
    <property type="component" value="Chromosome"/>
</dbReference>
<dbReference type="Pfam" id="PF13531">
    <property type="entry name" value="SBP_bac_11"/>
    <property type="match status" value="1"/>
</dbReference>
<dbReference type="KEGG" id="cpas:Clopa_3732"/>
<dbReference type="RefSeq" id="WP_015616793.1">
    <property type="nucleotide sequence ID" value="NC_021182.1"/>
</dbReference>
<accession>R4KFZ3</accession>
<dbReference type="InterPro" id="IPR002035">
    <property type="entry name" value="VWF_A"/>
</dbReference>
<dbReference type="InterPro" id="IPR036465">
    <property type="entry name" value="vWFA_dom_sf"/>
</dbReference>
<evidence type="ECO:0000313" key="3">
    <source>
        <dbReference type="Proteomes" id="UP000013523"/>
    </source>
</evidence>
<evidence type="ECO:0000313" key="2">
    <source>
        <dbReference type="EMBL" id="AGK98510.1"/>
    </source>
</evidence>
<feature type="domain" description="VWFA" evidence="1">
    <location>
        <begin position="357"/>
        <end position="515"/>
    </location>
</feature>
<dbReference type="GO" id="GO:0030973">
    <property type="term" value="F:molybdate ion binding"/>
    <property type="evidence" value="ECO:0007669"/>
    <property type="project" value="TreeGrafter"/>
</dbReference>
<dbReference type="GO" id="GO:0015689">
    <property type="term" value="P:molybdate ion transport"/>
    <property type="evidence" value="ECO:0007669"/>
    <property type="project" value="TreeGrafter"/>
</dbReference>
<dbReference type="AlphaFoldDB" id="R4KFZ3"/>